<dbReference type="InterPro" id="IPR008983">
    <property type="entry name" value="Tumour_necrosis_fac-like_dom"/>
</dbReference>
<dbReference type="Pfam" id="PF07589">
    <property type="entry name" value="PEP-CTERM"/>
    <property type="match status" value="1"/>
</dbReference>
<dbReference type="OrthoDB" id="8775303at2"/>
<dbReference type="InterPro" id="IPR013424">
    <property type="entry name" value="Ice-binding_C"/>
</dbReference>
<dbReference type="NCBIfam" id="TIGR02595">
    <property type="entry name" value="PEP_CTERM"/>
    <property type="match status" value="1"/>
</dbReference>
<evidence type="ECO:0000259" key="2">
    <source>
        <dbReference type="Pfam" id="PF07589"/>
    </source>
</evidence>
<accession>A0A552UHS7</accession>
<evidence type="ECO:0000313" key="4">
    <source>
        <dbReference type="Proteomes" id="UP000317894"/>
    </source>
</evidence>
<evidence type="ECO:0000256" key="1">
    <source>
        <dbReference type="SAM" id="SignalP"/>
    </source>
</evidence>
<dbReference type="Gene3D" id="2.60.120.40">
    <property type="match status" value="1"/>
</dbReference>
<feature type="chain" id="PRO_5021853464" evidence="1">
    <location>
        <begin position="39"/>
        <end position="241"/>
    </location>
</feature>
<feature type="signal peptide" evidence="1">
    <location>
        <begin position="1"/>
        <end position="38"/>
    </location>
</feature>
<sequence length="241" mass="24406">MARRLLGDCKPFSRSVSVKTLIAIAAAASALVAIPAAAVTYDAAASFSPAANPSGQFTFGSYTGGVFTPFPVGGTCDFGGTICLTAGNYLGVFASPNGQFFESGTGNFPASTLVLHPGQNGELSVILFTAPRAGSYSISFSAQQSDDNAATQTVGYLLGGTPTPLADLTTSAPGYTNGGNLFLAQGQQVGVFVGNNGVYFNDATAVTFSASLVPEPATWGLLIAGFAMTGVAMRRRKAVAA</sequence>
<organism evidence="3 4">
    <name type="scientific">Glacieibacterium frigidum</name>
    <dbReference type="NCBI Taxonomy" id="2593303"/>
    <lineage>
        <taxon>Bacteria</taxon>
        <taxon>Pseudomonadati</taxon>
        <taxon>Pseudomonadota</taxon>
        <taxon>Alphaproteobacteria</taxon>
        <taxon>Sphingomonadales</taxon>
        <taxon>Sphingosinicellaceae</taxon>
        <taxon>Glacieibacterium</taxon>
    </lineage>
</organism>
<dbReference type="AlphaFoldDB" id="A0A552UHS7"/>
<comment type="caution">
    <text evidence="3">The sequence shown here is derived from an EMBL/GenBank/DDBJ whole genome shotgun (WGS) entry which is preliminary data.</text>
</comment>
<gene>
    <name evidence="3" type="ORF">FMM06_06475</name>
</gene>
<protein>
    <submittedName>
        <fullName evidence="3">PEP-CTERM sorting domain-containing protein</fullName>
    </submittedName>
</protein>
<proteinExistence type="predicted"/>
<dbReference type="EMBL" id="VJWA01000001">
    <property type="protein sequence ID" value="TRW17778.1"/>
    <property type="molecule type" value="Genomic_DNA"/>
</dbReference>
<dbReference type="NCBIfam" id="NF035944">
    <property type="entry name" value="PEPxxWA-CTERM"/>
    <property type="match status" value="1"/>
</dbReference>
<feature type="domain" description="Ice-binding protein C-terminal" evidence="2">
    <location>
        <begin position="213"/>
        <end position="236"/>
    </location>
</feature>
<name>A0A552UHS7_9SPHN</name>
<keyword evidence="4" id="KW-1185">Reference proteome</keyword>
<reference evidence="3 4" key="1">
    <citation type="submission" date="2019-07" db="EMBL/GenBank/DDBJ databases">
        <title>Novel species isolated from glacier.</title>
        <authorList>
            <person name="Liu Q."/>
            <person name="Xin Y.-H."/>
        </authorList>
    </citation>
    <scope>NUCLEOTIDE SEQUENCE [LARGE SCALE GENOMIC DNA]</scope>
    <source>
        <strain evidence="3 4">LB1R16</strain>
    </source>
</reference>
<evidence type="ECO:0000313" key="3">
    <source>
        <dbReference type="EMBL" id="TRW17778.1"/>
    </source>
</evidence>
<dbReference type="Proteomes" id="UP000317894">
    <property type="component" value="Unassembled WGS sequence"/>
</dbReference>
<keyword evidence="1" id="KW-0732">Signal</keyword>